<dbReference type="EMBL" id="CP063849">
    <property type="protein sequence ID" value="QOY85444.1"/>
    <property type="molecule type" value="Genomic_DNA"/>
</dbReference>
<organism evidence="8 9">
    <name type="scientific">Paludibaculum fermentans</name>
    <dbReference type="NCBI Taxonomy" id="1473598"/>
    <lineage>
        <taxon>Bacteria</taxon>
        <taxon>Pseudomonadati</taxon>
        <taxon>Acidobacteriota</taxon>
        <taxon>Terriglobia</taxon>
        <taxon>Bryobacterales</taxon>
        <taxon>Bryobacteraceae</taxon>
        <taxon>Paludibaculum</taxon>
    </lineage>
</organism>
<dbReference type="AlphaFoldDB" id="A0A7S7NKX2"/>
<feature type="compositionally biased region" description="Low complexity" evidence="5">
    <location>
        <begin position="984"/>
        <end position="994"/>
    </location>
</feature>
<keyword evidence="9" id="KW-1185">Reference proteome</keyword>
<dbReference type="GO" id="GO:0009055">
    <property type="term" value="F:electron transfer activity"/>
    <property type="evidence" value="ECO:0007669"/>
    <property type="project" value="InterPro"/>
</dbReference>
<feature type="compositionally biased region" description="Basic and acidic residues" evidence="5">
    <location>
        <begin position="932"/>
        <end position="942"/>
    </location>
</feature>
<sequence>MRCSTRLFKILLPGVLLAAHPSLAQSTRANSPEFFESTIRPILANNCFSCHTQSQLGGLRVDSAEALQKGGKRGPAVIPGDPDKSLLIKAVRHEDAAYKMPMGGKLKDAEISALVAWVKEGAVWPKSAAPTTTSKTESGKYNIRAEQRAFWSFQPIHPTPAPAVKDTKWAKTEIDRFILAHLEREGLKPVKAASKRDLIRRAYLDLTGLPPKFEEIQAFEKDPSPDAFARIVDRLLASPAYGERWGRIWLDVARYGEDDYRSLDPMRRGLNPYPNAHVYRDWVIQAFNDDLPYDQFVKAQLAGDLMDPAVRHKTLPATGFLGLGPWYYDNGSTEVTRADERHDRVDVVTRGFLGMTVACARCHDHKYDPIPTTDYYSLAGIFQNTIYEEYPRAPKSVVDQYAKLEDELDKKQKMLGEFQGDQSTQLSQTLALQTANYLQGVWEVTGPQKKEKSQVVDARKLDYELLDRWIAYMGKVSDKYKQKTAWQEMMKKGGTPQAAKAAAEKFQQDVVAVMLARNEINEENKVIASKAMEGTKPKKRTNKPSNFVTNEDFCPGCALQLKSLPEETNAFWTEIFQRELSEADDPAAMAASGRFGKPGVLLFRGWGLESRIGGEARARLEMLRNDLTAERKKLEPHYPYLHGVKDSDSPIDLQVAQRGDPFNLGDKVSRHFLSVLTPTDPKPYSKGSGRLELAEDIVRQPIAMRVITNRIWKSHFDTGLVDSPSNFGITGERPTNPELLEYLADSFVKDGLSIKKLHRQIMLSSVYQLSTENDTVAAAKDSGNRLYWRANKKRLDSEQLRDSILAVAGNLDDSLGGPSVDLTPAVTRRTVYGKVSRYKLDQYLQLFDFPTPAISAEKRFTTTVPLQRLFMMNSDFVQVEAEEVVKKVANEADNKARVRKAYQIVYGREPKLDEVTLALDYLKKEPLTEYEEAKKREADKAKEKPKRGAPAKAEGDAKDTEKKEPAPMETATDMPEAQTGGAGADQMPAPAAGADAMPAPEMMGMGMMGGVMPGGRRGPGGAGSNEPKYQPSAWGRYVKVLMSSNEFLFIN</sequence>
<dbReference type="SUPFAM" id="SSF46626">
    <property type="entry name" value="Cytochrome c"/>
    <property type="match status" value="1"/>
</dbReference>
<gene>
    <name evidence="8" type="ORF">IRI77_21735</name>
</gene>
<proteinExistence type="predicted"/>
<keyword evidence="6" id="KW-0732">Signal</keyword>
<evidence type="ECO:0000256" key="4">
    <source>
        <dbReference type="PROSITE-ProRule" id="PRU00433"/>
    </source>
</evidence>
<dbReference type="Pfam" id="PF07635">
    <property type="entry name" value="PSCyt1"/>
    <property type="match status" value="1"/>
</dbReference>
<dbReference type="Pfam" id="PF07587">
    <property type="entry name" value="PSD1"/>
    <property type="match status" value="1"/>
</dbReference>
<evidence type="ECO:0000313" key="9">
    <source>
        <dbReference type="Proteomes" id="UP000593892"/>
    </source>
</evidence>
<evidence type="ECO:0000256" key="3">
    <source>
        <dbReference type="ARBA" id="ARBA00023004"/>
    </source>
</evidence>
<dbReference type="Pfam" id="PF07583">
    <property type="entry name" value="PSCyt2"/>
    <property type="match status" value="1"/>
</dbReference>
<evidence type="ECO:0000256" key="5">
    <source>
        <dbReference type="SAM" id="MobiDB-lite"/>
    </source>
</evidence>
<dbReference type="RefSeq" id="WP_194447114.1">
    <property type="nucleotide sequence ID" value="NZ_CP063849.1"/>
</dbReference>
<protein>
    <submittedName>
        <fullName evidence="8">PSD1 domain-containing protein</fullName>
    </submittedName>
</protein>
<feature type="region of interest" description="Disordered" evidence="5">
    <location>
        <begin position="932"/>
        <end position="994"/>
    </location>
</feature>
<keyword evidence="2 4" id="KW-0479">Metal-binding</keyword>
<name>A0A7S7NKX2_PALFE</name>
<dbReference type="InterPro" id="IPR022655">
    <property type="entry name" value="DUF1553"/>
</dbReference>
<dbReference type="PANTHER" id="PTHR35889">
    <property type="entry name" value="CYCLOINULO-OLIGOSACCHARIDE FRUCTANOTRANSFERASE-RELATED"/>
    <property type="match status" value="1"/>
</dbReference>
<evidence type="ECO:0000256" key="6">
    <source>
        <dbReference type="SAM" id="SignalP"/>
    </source>
</evidence>
<evidence type="ECO:0000313" key="8">
    <source>
        <dbReference type="EMBL" id="QOY85444.1"/>
    </source>
</evidence>
<keyword evidence="3 4" id="KW-0408">Iron</keyword>
<dbReference type="GO" id="GO:0046872">
    <property type="term" value="F:metal ion binding"/>
    <property type="evidence" value="ECO:0007669"/>
    <property type="project" value="UniProtKB-KW"/>
</dbReference>
<keyword evidence="1 4" id="KW-0349">Heme</keyword>
<dbReference type="InterPro" id="IPR009056">
    <property type="entry name" value="Cyt_c-like_dom"/>
</dbReference>
<evidence type="ECO:0000259" key="7">
    <source>
        <dbReference type="PROSITE" id="PS51007"/>
    </source>
</evidence>
<feature type="domain" description="Cytochrome c" evidence="7">
    <location>
        <begin position="26"/>
        <end position="122"/>
    </location>
</feature>
<feature type="chain" id="PRO_5032488968" evidence="6">
    <location>
        <begin position="25"/>
        <end position="1051"/>
    </location>
</feature>
<dbReference type="PROSITE" id="PS51007">
    <property type="entry name" value="CYTC"/>
    <property type="match status" value="1"/>
</dbReference>
<reference evidence="8 9" key="1">
    <citation type="submission" date="2020-10" db="EMBL/GenBank/DDBJ databases">
        <title>Complete genome sequence of Paludibaculum fermentans P105T, a facultatively anaerobic acidobacterium capable of dissimilatory Fe(III) reduction.</title>
        <authorList>
            <person name="Dedysh S.N."/>
            <person name="Beletsky A.V."/>
            <person name="Kulichevskaya I.S."/>
            <person name="Mardanov A.V."/>
            <person name="Ravin N.V."/>
        </authorList>
    </citation>
    <scope>NUCLEOTIDE SEQUENCE [LARGE SCALE GENOMIC DNA]</scope>
    <source>
        <strain evidence="8 9">P105</strain>
    </source>
</reference>
<dbReference type="InterPro" id="IPR011429">
    <property type="entry name" value="Cyt_c_Planctomycete-type"/>
</dbReference>
<evidence type="ECO:0000256" key="2">
    <source>
        <dbReference type="ARBA" id="ARBA00022723"/>
    </source>
</evidence>
<dbReference type="InterPro" id="IPR011444">
    <property type="entry name" value="DUF1549"/>
</dbReference>
<dbReference type="KEGG" id="pfer:IRI77_21735"/>
<dbReference type="Gene3D" id="1.10.760.10">
    <property type="entry name" value="Cytochrome c-like domain"/>
    <property type="match status" value="1"/>
</dbReference>
<evidence type="ECO:0000256" key="1">
    <source>
        <dbReference type="ARBA" id="ARBA00022617"/>
    </source>
</evidence>
<feature type="compositionally biased region" description="Basic and acidic residues" evidence="5">
    <location>
        <begin position="953"/>
        <end position="966"/>
    </location>
</feature>
<dbReference type="Proteomes" id="UP000593892">
    <property type="component" value="Chromosome"/>
</dbReference>
<dbReference type="PANTHER" id="PTHR35889:SF3">
    <property type="entry name" value="F-BOX DOMAIN-CONTAINING PROTEIN"/>
    <property type="match status" value="1"/>
</dbReference>
<accession>A0A7S7NKX2</accession>
<dbReference type="InterPro" id="IPR036909">
    <property type="entry name" value="Cyt_c-like_dom_sf"/>
</dbReference>
<dbReference type="GO" id="GO:0020037">
    <property type="term" value="F:heme binding"/>
    <property type="evidence" value="ECO:0007669"/>
    <property type="project" value="InterPro"/>
</dbReference>
<feature type="signal peptide" evidence="6">
    <location>
        <begin position="1"/>
        <end position="24"/>
    </location>
</feature>